<accession>A0AAW8WFN6</accession>
<evidence type="ECO:0000313" key="2">
    <source>
        <dbReference type="Proteomes" id="UP001263852"/>
    </source>
</evidence>
<dbReference type="RefSeq" id="WP_103851975.1">
    <property type="nucleotide sequence ID" value="NZ_JAHLEP010000049.1"/>
</dbReference>
<dbReference type="InterPro" id="IPR051159">
    <property type="entry name" value="Hexapeptide_acetyltransf"/>
</dbReference>
<sequence>MFFFHRLNMTLRRWLLIGYYKFIFGKKVIFKRGFRSRGCFSLFVTDKAQIVFGKNVFVNNGLSISANKSVIIGDNSILGENVKIYDQNHRFRNKKVTISKQDFNTSEVSIGENCWIGSNVTILKGVHIGNNSIVGANCLIYKDIPENSIVKLHEELTITTY</sequence>
<proteinExistence type="predicted"/>
<dbReference type="CDD" id="cd04647">
    <property type="entry name" value="LbH_MAT_like"/>
    <property type="match status" value="1"/>
</dbReference>
<dbReference type="GO" id="GO:0016746">
    <property type="term" value="F:acyltransferase activity"/>
    <property type="evidence" value="ECO:0007669"/>
    <property type="project" value="UniProtKB-KW"/>
</dbReference>
<dbReference type="Pfam" id="PF00132">
    <property type="entry name" value="Hexapep"/>
    <property type="match status" value="1"/>
</dbReference>
<dbReference type="Gene3D" id="2.160.10.10">
    <property type="entry name" value="Hexapeptide repeat proteins"/>
    <property type="match status" value="1"/>
</dbReference>
<keyword evidence="1" id="KW-0808">Transferase</keyword>
<dbReference type="InterPro" id="IPR001451">
    <property type="entry name" value="Hexapep"/>
</dbReference>
<dbReference type="EMBL" id="JAVLAO010000002">
    <property type="protein sequence ID" value="MDT7040484.1"/>
    <property type="molecule type" value="Genomic_DNA"/>
</dbReference>
<organism evidence="1 2">
    <name type="scientific">Lactiplantibacillus pentosus</name>
    <name type="common">Lactobacillus pentosus</name>
    <dbReference type="NCBI Taxonomy" id="1589"/>
    <lineage>
        <taxon>Bacteria</taxon>
        <taxon>Bacillati</taxon>
        <taxon>Bacillota</taxon>
        <taxon>Bacilli</taxon>
        <taxon>Lactobacillales</taxon>
        <taxon>Lactobacillaceae</taxon>
        <taxon>Lactiplantibacillus</taxon>
    </lineage>
</organism>
<dbReference type="PANTHER" id="PTHR23416:SF78">
    <property type="entry name" value="LIPOPOLYSACCHARIDE BIOSYNTHESIS O-ACETYL TRANSFERASE WBBJ-RELATED"/>
    <property type="match status" value="1"/>
</dbReference>
<name>A0AAW8WFN6_LACPE</name>
<keyword evidence="1" id="KW-0012">Acyltransferase</keyword>
<reference evidence="1" key="1">
    <citation type="submission" date="2023-08" db="EMBL/GenBank/DDBJ databases">
        <authorList>
            <person name="Page C.A."/>
            <person name="Perez-Diaz I.M."/>
        </authorList>
    </citation>
    <scope>NUCLEOTIDE SEQUENCE</scope>
    <source>
        <strain evidence="1">1.8.9</strain>
    </source>
</reference>
<protein>
    <submittedName>
        <fullName evidence="1">Acyltransferase</fullName>
        <ecNumber evidence="1">2.3.1.-</ecNumber>
    </submittedName>
</protein>
<comment type="caution">
    <text evidence="1">The sequence shown here is derived from an EMBL/GenBank/DDBJ whole genome shotgun (WGS) entry which is preliminary data.</text>
</comment>
<dbReference type="AlphaFoldDB" id="A0AAW8WFN6"/>
<dbReference type="InterPro" id="IPR011004">
    <property type="entry name" value="Trimer_LpxA-like_sf"/>
</dbReference>
<evidence type="ECO:0000313" key="1">
    <source>
        <dbReference type="EMBL" id="MDT7040484.1"/>
    </source>
</evidence>
<dbReference type="EC" id="2.3.1.-" evidence="1"/>
<dbReference type="SUPFAM" id="SSF51161">
    <property type="entry name" value="Trimeric LpxA-like enzymes"/>
    <property type="match status" value="1"/>
</dbReference>
<gene>
    <name evidence="1" type="ORF">RI555_16315</name>
</gene>
<dbReference type="PANTHER" id="PTHR23416">
    <property type="entry name" value="SIALIC ACID SYNTHASE-RELATED"/>
    <property type="match status" value="1"/>
</dbReference>
<dbReference type="Proteomes" id="UP001263852">
    <property type="component" value="Unassembled WGS sequence"/>
</dbReference>